<gene>
    <name evidence="1" type="ORF">NYM_LOCUS14266</name>
</gene>
<organism evidence="1">
    <name type="scientific">Nymphaea colorata</name>
    <name type="common">pocket water lily</name>
    <dbReference type="NCBI Taxonomy" id="210225"/>
    <lineage>
        <taxon>Eukaryota</taxon>
        <taxon>Viridiplantae</taxon>
        <taxon>Streptophyta</taxon>
        <taxon>Embryophyta</taxon>
        <taxon>Tracheophyta</taxon>
        <taxon>Spermatophyta</taxon>
        <taxon>Magnoliopsida</taxon>
        <taxon>Nymphaeales</taxon>
        <taxon>Nymphaeaceae</taxon>
        <taxon>Nymphaea</taxon>
    </lineage>
</organism>
<dbReference type="AlphaFoldDB" id="A0A5K1AIW7"/>
<accession>A0A5K1AIW7</accession>
<dbReference type="EMBL" id="LR721780">
    <property type="protein sequence ID" value="VVW02171.1"/>
    <property type="molecule type" value="Genomic_DNA"/>
</dbReference>
<sequence>MVLLLRCTYENVGAGSSCGMINPTLFLYRP</sequence>
<proteinExistence type="predicted"/>
<protein>
    <submittedName>
        <fullName evidence="1">Uncharacterized protein</fullName>
    </submittedName>
</protein>
<name>A0A5K1AIW7_9MAGN</name>
<evidence type="ECO:0000313" key="1">
    <source>
        <dbReference type="EMBL" id="VVW02171.1"/>
    </source>
</evidence>
<reference evidence="1" key="1">
    <citation type="submission" date="2019-09" db="EMBL/GenBank/DDBJ databases">
        <authorList>
            <person name="Zhang L."/>
        </authorList>
    </citation>
    <scope>NUCLEOTIDE SEQUENCE</scope>
</reference>